<feature type="signal peptide" evidence="10">
    <location>
        <begin position="1"/>
        <end position="23"/>
    </location>
</feature>
<accession>A0AA39DP15</accession>
<dbReference type="PROSITE" id="PS51485">
    <property type="entry name" value="PHYTOCYANIN"/>
    <property type="match status" value="1"/>
</dbReference>
<keyword evidence="9" id="KW-0812">Transmembrane</keyword>
<evidence type="ECO:0000256" key="4">
    <source>
        <dbReference type="ARBA" id="ARBA00023136"/>
    </source>
</evidence>
<name>A0AA39DP15_VITRO</name>
<keyword evidence="3 10" id="KW-0732">Signal</keyword>
<evidence type="ECO:0000256" key="6">
    <source>
        <dbReference type="ARBA" id="ARBA00023180"/>
    </source>
</evidence>
<feature type="transmembrane region" description="Helical" evidence="9">
    <location>
        <begin position="155"/>
        <end position="173"/>
    </location>
</feature>
<evidence type="ECO:0000256" key="3">
    <source>
        <dbReference type="ARBA" id="ARBA00022729"/>
    </source>
</evidence>
<keyword evidence="7" id="KW-0449">Lipoprotein</keyword>
<dbReference type="Proteomes" id="UP001168098">
    <property type="component" value="Unassembled WGS sequence"/>
</dbReference>
<evidence type="ECO:0000313" key="13">
    <source>
        <dbReference type="Proteomes" id="UP001168098"/>
    </source>
</evidence>
<keyword evidence="13" id="KW-1185">Reference proteome</keyword>
<dbReference type="GO" id="GO:0098552">
    <property type="term" value="C:side of membrane"/>
    <property type="evidence" value="ECO:0007669"/>
    <property type="project" value="UniProtKB-KW"/>
</dbReference>
<evidence type="ECO:0000256" key="7">
    <source>
        <dbReference type="ARBA" id="ARBA00023288"/>
    </source>
</evidence>
<dbReference type="PANTHER" id="PTHR33021">
    <property type="entry name" value="BLUE COPPER PROTEIN"/>
    <property type="match status" value="1"/>
</dbReference>
<dbReference type="FunFam" id="2.60.40.420:FF:000010">
    <property type="entry name" value="Early nodulin-like protein 1"/>
    <property type="match status" value="1"/>
</dbReference>
<dbReference type="PANTHER" id="PTHR33021:SF505">
    <property type="entry name" value="EARLY NODULIN-LIKE PROTEIN 1"/>
    <property type="match status" value="1"/>
</dbReference>
<dbReference type="EMBL" id="JARBHA010000011">
    <property type="protein sequence ID" value="KAJ9689002.1"/>
    <property type="molecule type" value="Genomic_DNA"/>
</dbReference>
<evidence type="ECO:0000313" key="12">
    <source>
        <dbReference type="EMBL" id="KAJ9689002.1"/>
    </source>
</evidence>
<keyword evidence="4 9" id="KW-0472">Membrane</keyword>
<keyword evidence="9" id="KW-1133">Transmembrane helix</keyword>
<keyword evidence="5" id="KW-1015">Disulfide bond</keyword>
<dbReference type="InterPro" id="IPR039391">
    <property type="entry name" value="Phytocyanin-like"/>
</dbReference>
<comment type="subcellular location">
    <subcellularLocation>
        <location evidence="1">Cell membrane</location>
        <topology evidence="1">Lipid-anchor</topology>
        <topology evidence="1">GPI-anchor</topology>
    </subcellularLocation>
</comment>
<evidence type="ECO:0000259" key="11">
    <source>
        <dbReference type="PROSITE" id="PS51485"/>
    </source>
</evidence>
<reference evidence="12 13" key="1">
    <citation type="journal article" date="2023" name="BMC Biotechnol.">
        <title>Vitis rotundifolia cv Carlos genome sequencing.</title>
        <authorList>
            <person name="Huff M."/>
            <person name="Hulse-Kemp A."/>
            <person name="Scheffler B."/>
            <person name="Youngblood R."/>
            <person name="Simpson S."/>
            <person name="Babiker E."/>
            <person name="Staton M."/>
        </authorList>
    </citation>
    <scope>NUCLEOTIDE SEQUENCE [LARGE SCALE GENOMIC DNA]</scope>
    <source>
        <tissue evidence="12">Leaf</tissue>
    </source>
</reference>
<keyword evidence="2" id="KW-0336">GPI-anchor</keyword>
<dbReference type="InterPro" id="IPR003245">
    <property type="entry name" value="Phytocyanin_dom"/>
</dbReference>
<evidence type="ECO:0000256" key="1">
    <source>
        <dbReference type="ARBA" id="ARBA00004609"/>
    </source>
</evidence>
<feature type="chain" id="PRO_5041218043" description="Phytocyanin domain-containing protein" evidence="10">
    <location>
        <begin position="24"/>
        <end position="174"/>
    </location>
</feature>
<proteinExistence type="inferred from homology"/>
<gene>
    <name evidence="12" type="ORF">PVL29_014583</name>
</gene>
<evidence type="ECO:0000256" key="8">
    <source>
        <dbReference type="ARBA" id="ARBA00035011"/>
    </source>
</evidence>
<sequence>MASSGVFLPCFALISLLFACSDAADYVVGGTEDAWKIPSSPGFPLTDWAKKQRFQIGDSLIFKYDGKVHSVLELTEEDYQNCTTSKPIKKFTDGNTKYELDRSGRFHFTGGTEEHCFNGQKLFVDVTPAAHYSENELSTVFAPAPGPSKADGLRVGFMGCVAVMMAALFGIVLV</sequence>
<evidence type="ECO:0000256" key="2">
    <source>
        <dbReference type="ARBA" id="ARBA00022622"/>
    </source>
</evidence>
<feature type="domain" description="Phytocyanin" evidence="11">
    <location>
        <begin position="24"/>
        <end position="128"/>
    </location>
</feature>
<evidence type="ECO:0000256" key="10">
    <source>
        <dbReference type="SAM" id="SignalP"/>
    </source>
</evidence>
<keyword evidence="6" id="KW-0325">Glycoprotein</keyword>
<protein>
    <recommendedName>
        <fullName evidence="11">Phytocyanin domain-containing protein</fullName>
    </recommendedName>
</protein>
<dbReference type="SUPFAM" id="SSF49503">
    <property type="entry name" value="Cupredoxins"/>
    <property type="match status" value="1"/>
</dbReference>
<organism evidence="12 13">
    <name type="scientific">Vitis rotundifolia</name>
    <name type="common">Muscadine grape</name>
    <dbReference type="NCBI Taxonomy" id="103349"/>
    <lineage>
        <taxon>Eukaryota</taxon>
        <taxon>Viridiplantae</taxon>
        <taxon>Streptophyta</taxon>
        <taxon>Embryophyta</taxon>
        <taxon>Tracheophyta</taxon>
        <taxon>Spermatophyta</taxon>
        <taxon>Magnoliopsida</taxon>
        <taxon>eudicotyledons</taxon>
        <taxon>Gunneridae</taxon>
        <taxon>Pentapetalae</taxon>
        <taxon>rosids</taxon>
        <taxon>Vitales</taxon>
        <taxon>Vitaceae</taxon>
        <taxon>Viteae</taxon>
        <taxon>Vitis</taxon>
    </lineage>
</organism>
<evidence type="ECO:0000256" key="9">
    <source>
        <dbReference type="SAM" id="Phobius"/>
    </source>
</evidence>
<dbReference type="GO" id="GO:0005886">
    <property type="term" value="C:plasma membrane"/>
    <property type="evidence" value="ECO:0007669"/>
    <property type="project" value="UniProtKB-SubCell"/>
</dbReference>
<dbReference type="Gene3D" id="2.60.40.420">
    <property type="entry name" value="Cupredoxins - blue copper proteins"/>
    <property type="match status" value="1"/>
</dbReference>
<dbReference type="InterPro" id="IPR008972">
    <property type="entry name" value="Cupredoxin"/>
</dbReference>
<comment type="similarity">
    <text evidence="8">Belongs to the early nodulin-like (ENODL) family.</text>
</comment>
<dbReference type="Pfam" id="PF02298">
    <property type="entry name" value="Cu_bind_like"/>
    <property type="match status" value="1"/>
</dbReference>
<comment type="caution">
    <text evidence="12">The sequence shown here is derived from an EMBL/GenBank/DDBJ whole genome shotgun (WGS) entry which is preliminary data.</text>
</comment>
<evidence type="ECO:0000256" key="5">
    <source>
        <dbReference type="ARBA" id="ARBA00023157"/>
    </source>
</evidence>
<dbReference type="AlphaFoldDB" id="A0AA39DP15"/>
<dbReference type="GO" id="GO:0009055">
    <property type="term" value="F:electron transfer activity"/>
    <property type="evidence" value="ECO:0007669"/>
    <property type="project" value="InterPro"/>
</dbReference>